<dbReference type="Gene3D" id="3.90.1530.10">
    <property type="entry name" value="Conserved hypothetical protein from pyrococcus furiosus pfu- 392566-001, ParB domain"/>
    <property type="match status" value="1"/>
</dbReference>
<feature type="region of interest" description="Disordered" evidence="1">
    <location>
        <begin position="1"/>
        <end position="21"/>
    </location>
</feature>
<feature type="compositionally biased region" description="Basic and acidic residues" evidence="1">
    <location>
        <begin position="274"/>
        <end position="283"/>
    </location>
</feature>
<feature type="domain" description="ParB-like N-terminal" evidence="2">
    <location>
        <begin position="56"/>
        <end position="140"/>
    </location>
</feature>
<accession>D3Y151</accession>
<feature type="region of interest" description="Disordered" evidence="1">
    <location>
        <begin position="183"/>
        <end position="215"/>
    </location>
</feature>
<dbReference type="InterPro" id="IPR036086">
    <property type="entry name" value="ParB/Sulfiredoxin_sf"/>
</dbReference>
<dbReference type="SMART" id="SM00470">
    <property type="entry name" value="ParB"/>
    <property type="match status" value="1"/>
</dbReference>
<protein>
    <submittedName>
        <fullName evidence="3">Putative cytoplasmic protein</fullName>
    </submittedName>
</protein>
<reference evidence="3" key="1">
    <citation type="journal article" date="2010" name="Environ. Microbiol.">
        <title>Coevolution of antibiotic production and counter-resistance in soil bacteria.</title>
        <authorList>
            <person name="Laskaris P."/>
            <person name="Tolba S."/>
            <person name="Calvo-Bado L."/>
            <person name="Wellington L."/>
        </authorList>
    </citation>
    <scope>NUCLEOTIDE SEQUENCE</scope>
    <source>
        <strain evidence="3">CR50</strain>
    </source>
</reference>
<dbReference type="AlphaFoldDB" id="D3Y151"/>
<name>D3Y151_STRPT</name>
<feature type="region of interest" description="Disordered" evidence="1">
    <location>
        <begin position="246"/>
        <end position="290"/>
    </location>
</feature>
<evidence type="ECO:0000313" key="3">
    <source>
        <dbReference type="EMBL" id="ADC52815.1"/>
    </source>
</evidence>
<organism evidence="3">
    <name type="scientific">Streptomyces platensis</name>
    <dbReference type="NCBI Taxonomy" id="58346"/>
    <lineage>
        <taxon>Bacteria</taxon>
        <taxon>Bacillati</taxon>
        <taxon>Actinomycetota</taxon>
        <taxon>Actinomycetes</taxon>
        <taxon>Kitasatosporales</taxon>
        <taxon>Streptomycetaceae</taxon>
        <taxon>Streptomyces</taxon>
    </lineage>
</organism>
<evidence type="ECO:0000259" key="2">
    <source>
        <dbReference type="SMART" id="SM00470"/>
    </source>
</evidence>
<feature type="compositionally biased region" description="Basic and acidic residues" evidence="1">
    <location>
        <begin position="187"/>
        <end position="205"/>
    </location>
</feature>
<dbReference type="SUPFAM" id="SSF110849">
    <property type="entry name" value="ParB/Sulfiredoxin"/>
    <property type="match status" value="1"/>
</dbReference>
<evidence type="ECO:0000256" key="1">
    <source>
        <dbReference type="SAM" id="MobiDB-lite"/>
    </source>
</evidence>
<sequence length="371" mass="40030">MSQGSLPDLRSRRRATGCTLGPGDDMSYLPLKVTHTIADGLISLDHRNDSARKPAAMVPTSSLLPSHSPRIAGEDERHVEALAESDAPLPPIIVHRSTMRVVDGMHRLRAAALRSQERIAVQFFEGNEEDAFVLAVELNSAHGLPLSRADRACAAARIIASHPQWSDRRIAAVTGLAASSVAGMRPRSAEKPEQLTKRVGRDGRSRPLNPAEGRIRASRLLAAKPGSTLKEVAEESGVSIATAKDVRDRVRAGKDPLPPRLRSAARTQPGPTAIDERPADSSHAHLHTSPPDLDFVLRQIAKDPSMRTEAGRCLAQLLRIHALVDESKWCRLAAGVPGHRAPAVAQAARVCAEQWLRLAREVEASSHEALG</sequence>
<proteinExistence type="predicted"/>
<dbReference type="InterPro" id="IPR003115">
    <property type="entry name" value="ParB_N"/>
</dbReference>
<dbReference type="EMBL" id="GU384160">
    <property type="protein sequence ID" value="ADC52815.1"/>
    <property type="molecule type" value="Genomic_DNA"/>
</dbReference>